<dbReference type="AlphaFoldDB" id="A0A0N4UBJ0"/>
<organism evidence="2 4">
    <name type="scientific">Dracunculus medinensis</name>
    <name type="common">Guinea worm</name>
    <dbReference type="NCBI Taxonomy" id="318479"/>
    <lineage>
        <taxon>Eukaryota</taxon>
        <taxon>Metazoa</taxon>
        <taxon>Ecdysozoa</taxon>
        <taxon>Nematoda</taxon>
        <taxon>Chromadorea</taxon>
        <taxon>Rhabditida</taxon>
        <taxon>Spirurina</taxon>
        <taxon>Dracunculoidea</taxon>
        <taxon>Dracunculidae</taxon>
        <taxon>Dracunculus</taxon>
    </lineage>
</organism>
<evidence type="ECO:0000313" key="1">
    <source>
        <dbReference type="EMBL" id="VDN58481.1"/>
    </source>
</evidence>
<accession>A0A0N4UBJ0</accession>
<reference evidence="1 3" key="2">
    <citation type="submission" date="2018-11" db="EMBL/GenBank/DDBJ databases">
        <authorList>
            <consortium name="Pathogen Informatics"/>
        </authorList>
    </citation>
    <scope>NUCLEOTIDE SEQUENCE [LARGE SCALE GENOMIC DNA]</scope>
</reference>
<evidence type="ECO:0000313" key="4">
    <source>
        <dbReference type="WBParaSite" id="DME_0000457101-mRNA-1"/>
    </source>
</evidence>
<dbReference type="Proteomes" id="UP000038040">
    <property type="component" value="Unplaced"/>
</dbReference>
<dbReference type="WBParaSite" id="DME_0000457101-mRNA-1">
    <property type="protein sequence ID" value="DME_0000457101-mRNA-1"/>
    <property type="gene ID" value="DME_0000457101"/>
</dbReference>
<proteinExistence type="predicted"/>
<name>A0A0N4UBJ0_DRAME</name>
<evidence type="ECO:0000313" key="2">
    <source>
        <dbReference type="Proteomes" id="UP000038040"/>
    </source>
</evidence>
<evidence type="ECO:0000313" key="3">
    <source>
        <dbReference type="Proteomes" id="UP000274756"/>
    </source>
</evidence>
<gene>
    <name evidence="1" type="ORF">DME_LOCUS8454</name>
</gene>
<sequence>MISLTAARNREALEWSEEKQKIVGDGGLNQRLEKENKLNSEVFEAKIKKRDQAISALANALDNKAKCNSLLHQCLINELDMLRIDLDSSLSLILEIAAKIEEVMKNINHLKICMECIINCSAGAGALKEINQMLFSDKHLTNLFHQLFQMQWLYEERLIKLTSQLTSNNILSKRLLNKDTELNCEPSSLKQSGDYQLKSELQVAGKSEGGLETALTMARELRSQLYNLPKRSHNAENL</sequence>
<reference evidence="4" key="1">
    <citation type="submission" date="2017-02" db="UniProtKB">
        <authorList>
            <consortium name="WormBaseParasite"/>
        </authorList>
    </citation>
    <scope>IDENTIFICATION</scope>
</reference>
<dbReference type="EMBL" id="UYYG01001168">
    <property type="protein sequence ID" value="VDN58481.1"/>
    <property type="molecule type" value="Genomic_DNA"/>
</dbReference>
<keyword evidence="3" id="KW-1185">Reference proteome</keyword>
<dbReference type="Proteomes" id="UP000274756">
    <property type="component" value="Unassembled WGS sequence"/>
</dbReference>
<protein>
    <submittedName>
        <fullName evidence="1 4">Uncharacterized protein</fullName>
    </submittedName>
</protein>